<name>A0AAE0CTS2_9ROSI</name>
<sequence length="104" mass="11869">MEKAIETPSTSPIHVENTTSEHQTPPQSQGQQSEHQNSQDSGNDLRKTSTPDRLKVPKAFKYPERHEIRYSRIACSTCGSVSDLKWDDDFLLRLDHQMNSLQSD</sequence>
<gene>
    <name evidence="2" type="ORF">Ddye_001839</name>
</gene>
<feature type="region of interest" description="Disordered" evidence="1">
    <location>
        <begin position="1"/>
        <end position="58"/>
    </location>
</feature>
<evidence type="ECO:0000313" key="3">
    <source>
        <dbReference type="Proteomes" id="UP001280121"/>
    </source>
</evidence>
<protein>
    <submittedName>
        <fullName evidence="2">Uncharacterized protein</fullName>
    </submittedName>
</protein>
<evidence type="ECO:0000313" key="2">
    <source>
        <dbReference type="EMBL" id="KAK2663265.1"/>
    </source>
</evidence>
<keyword evidence="3" id="KW-1185">Reference proteome</keyword>
<proteinExistence type="predicted"/>
<dbReference type="AlphaFoldDB" id="A0AAE0CTS2"/>
<dbReference type="Proteomes" id="UP001280121">
    <property type="component" value="Unassembled WGS sequence"/>
</dbReference>
<reference evidence="2" key="1">
    <citation type="journal article" date="2023" name="Plant J.">
        <title>Genome sequences and population genomics provide insights into the demographic history, inbreeding, and mutation load of two 'living fossil' tree species of Dipteronia.</title>
        <authorList>
            <person name="Feng Y."/>
            <person name="Comes H.P."/>
            <person name="Chen J."/>
            <person name="Zhu S."/>
            <person name="Lu R."/>
            <person name="Zhang X."/>
            <person name="Li P."/>
            <person name="Qiu J."/>
            <person name="Olsen K.M."/>
            <person name="Qiu Y."/>
        </authorList>
    </citation>
    <scope>NUCLEOTIDE SEQUENCE</scope>
    <source>
        <strain evidence="2">KIB01</strain>
    </source>
</reference>
<dbReference type="EMBL" id="JANJYI010000001">
    <property type="protein sequence ID" value="KAK2663265.1"/>
    <property type="molecule type" value="Genomic_DNA"/>
</dbReference>
<organism evidence="2 3">
    <name type="scientific">Dipteronia dyeriana</name>
    <dbReference type="NCBI Taxonomy" id="168575"/>
    <lineage>
        <taxon>Eukaryota</taxon>
        <taxon>Viridiplantae</taxon>
        <taxon>Streptophyta</taxon>
        <taxon>Embryophyta</taxon>
        <taxon>Tracheophyta</taxon>
        <taxon>Spermatophyta</taxon>
        <taxon>Magnoliopsida</taxon>
        <taxon>eudicotyledons</taxon>
        <taxon>Gunneridae</taxon>
        <taxon>Pentapetalae</taxon>
        <taxon>rosids</taxon>
        <taxon>malvids</taxon>
        <taxon>Sapindales</taxon>
        <taxon>Sapindaceae</taxon>
        <taxon>Hippocastanoideae</taxon>
        <taxon>Acereae</taxon>
        <taxon>Dipteronia</taxon>
    </lineage>
</organism>
<dbReference type="PANTHER" id="PTHR36747:SF1">
    <property type="entry name" value="HYDROXYPROLINE-RICH GLYCOPROTEIN FAMILY PROTEIN"/>
    <property type="match status" value="1"/>
</dbReference>
<feature type="compositionally biased region" description="Polar residues" evidence="1">
    <location>
        <begin position="7"/>
        <end position="42"/>
    </location>
</feature>
<comment type="caution">
    <text evidence="2">The sequence shown here is derived from an EMBL/GenBank/DDBJ whole genome shotgun (WGS) entry which is preliminary data.</text>
</comment>
<dbReference type="PANTHER" id="PTHR36747">
    <property type="entry name" value="HYDROXYPROLINE-RICH GLYCOPROTEIN FAMILY PROTEIN"/>
    <property type="match status" value="1"/>
</dbReference>
<accession>A0AAE0CTS2</accession>
<feature type="compositionally biased region" description="Basic and acidic residues" evidence="1">
    <location>
        <begin position="43"/>
        <end position="58"/>
    </location>
</feature>
<evidence type="ECO:0000256" key="1">
    <source>
        <dbReference type="SAM" id="MobiDB-lite"/>
    </source>
</evidence>